<dbReference type="AlphaFoldDB" id="A0A9W6BKI2"/>
<dbReference type="GO" id="GO:0003697">
    <property type="term" value="F:single-stranded DNA binding"/>
    <property type="evidence" value="ECO:0007669"/>
    <property type="project" value="InterPro"/>
</dbReference>
<evidence type="ECO:0000256" key="6">
    <source>
        <dbReference type="ARBA" id="ARBA00022771"/>
    </source>
</evidence>
<evidence type="ECO:0000256" key="2">
    <source>
        <dbReference type="ARBA" id="ARBA00009679"/>
    </source>
</evidence>
<name>A0A9W6BKI2_9CHLO</name>
<feature type="compositionally biased region" description="Low complexity" evidence="9">
    <location>
        <begin position="581"/>
        <end position="598"/>
    </location>
</feature>
<evidence type="ECO:0000256" key="9">
    <source>
        <dbReference type="SAM" id="MobiDB-lite"/>
    </source>
</evidence>
<evidence type="ECO:0000313" key="12">
    <source>
        <dbReference type="Proteomes" id="UP001165080"/>
    </source>
</evidence>
<protein>
    <recommendedName>
        <fullName evidence="3">Protein MCM10 homolog</fullName>
    </recommendedName>
</protein>
<feature type="region of interest" description="Disordered" evidence="9">
    <location>
        <begin position="770"/>
        <end position="827"/>
    </location>
</feature>
<evidence type="ECO:0000256" key="5">
    <source>
        <dbReference type="ARBA" id="ARBA00022723"/>
    </source>
</evidence>
<organism evidence="11 12">
    <name type="scientific">Pleodorina starrii</name>
    <dbReference type="NCBI Taxonomy" id="330485"/>
    <lineage>
        <taxon>Eukaryota</taxon>
        <taxon>Viridiplantae</taxon>
        <taxon>Chlorophyta</taxon>
        <taxon>core chlorophytes</taxon>
        <taxon>Chlorophyceae</taxon>
        <taxon>CS clade</taxon>
        <taxon>Chlamydomonadales</taxon>
        <taxon>Volvocaceae</taxon>
        <taxon>Pleodorina</taxon>
    </lineage>
</organism>
<dbReference type="SMART" id="SM01280">
    <property type="entry name" value="Mcm10"/>
    <property type="match status" value="1"/>
</dbReference>
<feature type="compositionally biased region" description="Low complexity" evidence="9">
    <location>
        <begin position="100"/>
        <end position="129"/>
    </location>
</feature>
<feature type="compositionally biased region" description="Low complexity" evidence="9">
    <location>
        <begin position="725"/>
        <end position="742"/>
    </location>
</feature>
<dbReference type="InterPro" id="IPR015411">
    <property type="entry name" value="Rep_factor_Mcm10_C"/>
</dbReference>
<dbReference type="Gene3D" id="2.40.50.140">
    <property type="entry name" value="Nucleic acid-binding proteins"/>
    <property type="match status" value="1"/>
</dbReference>
<dbReference type="EMBL" id="BRXU01000007">
    <property type="protein sequence ID" value="GLC53257.1"/>
    <property type="molecule type" value="Genomic_DNA"/>
</dbReference>
<evidence type="ECO:0000313" key="11">
    <source>
        <dbReference type="EMBL" id="GLC53257.1"/>
    </source>
</evidence>
<comment type="caution">
    <text evidence="11">The sequence shown here is derived from an EMBL/GenBank/DDBJ whole genome shotgun (WGS) entry which is preliminary data.</text>
</comment>
<feature type="compositionally biased region" description="Low complexity" evidence="9">
    <location>
        <begin position="770"/>
        <end position="787"/>
    </location>
</feature>
<dbReference type="GO" id="GO:0008270">
    <property type="term" value="F:zinc ion binding"/>
    <property type="evidence" value="ECO:0007669"/>
    <property type="project" value="UniProtKB-KW"/>
</dbReference>
<keyword evidence="8" id="KW-0539">Nucleus</keyword>
<feature type="compositionally biased region" description="Acidic residues" evidence="9">
    <location>
        <begin position="611"/>
        <end position="634"/>
    </location>
</feature>
<dbReference type="InterPro" id="IPR012340">
    <property type="entry name" value="NA-bd_OB-fold"/>
</dbReference>
<evidence type="ECO:0000256" key="7">
    <source>
        <dbReference type="ARBA" id="ARBA00022833"/>
    </source>
</evidence>
<keyword evidence="6" id="KW-0863">Zinc-finger</keyword>
<feature type="region of interest" description="Disordered" evidence="9">
    <location>
        <begin position="93"/>
        <end position="131"/>
    </location>
</feature>
<feature type="compositionally biased region" description="Low complexity" evidence="9">
    <location>
        <begin position="811"/>
        <end position="820"/>
    </location>
</feature>
<feature type="compositionally biased region" description="Gly residues" evidence="9">
    <location>
        <begin position="480"/>
        <end position="490"/>
    </location>
</feature>
<dbReference type="GO" id="GO:0043596">
    <property type="term" value="C:nuclear replication fork"/>
    <property type="evidence" value="ECO:0007669"/>
    <property type="project" value="TreeGrafter"/>
</dbReference>
<dbReference type="Pfam" id="PF22379">
    <property type="entry name" value="OB_MCM10"/>
    <property type="match status" value="1"/>
</dbReference>
<feature type="compositionally biased region" description="Low complexity" evidence="9">
    <location>
        <begin position="53"/>
        <end position="72"/>
    </location>
</feature>
<feature type="region of interest" description="Disordered" evidence="9">
    <location>
        <begin position="36"/>
        <end position="72"/>
    </location>
</feature>
<feature type="compositionally biased region" description="Basic and acidic residues" evidence="9">
    <location>
        <begin position="544"/>
        <end position="553"/>
    </location>
</feature>
<reference evidence="11 12" key="1">
    <citation type="journal article" date="2023" name="Commun. Biol.">
        <title>Reorganization of the ancestral sex-determining regions during the evolution of trioecy in Pleodorina starrii.</title>
        <authorList>
            <person name="Takahashi K."/>
            <person name="Suzuki S."/>
            <person name="Kawai-Toyooka H."/>
            <person name="Yamamoto K."/>
            <person name="Hamaji T."/>
            <person name="Ootsuki R."/>
            <person name="Yamaguchi H."/>
            <person name="Kawachi M."/>
            <person name="Higashiyama T."/>
            <person name="Nozaki H."/>
        </authorList>
    </citation>
    <scope>NUCLEOTIDE SEQUENCE [LARGE SCALE GENOMIC DNA]</scope>
    <source>
        <strain evidence="11 12">NIES-4479</strain>
    </source>
</reference>
<feature type="region of interest" description="Disordered" evidence="9">
    <location>
        <begin position="427"/>
        <end position="451"/>
    </location>
</feature>
<dbReference type="InterPro" id="IPR055065">
    <property type="entry name" value="OB_MCM10"/>
</dbReference>
<keyword evidence="7" id="KW-0862">Zinc</keyword>
<evidence type="ECO:0000259" key="10">
    <source>
        <dbReference type="SMART" id="SM01280"/>
    </source>
</evidence>
<proteinExistence type="inferred from homology"/>
<evidence type="ECO:0000256" key="8">
    <source>
        <dbReference type="ARBA" id="ARBA00023242"/>
    </source>
</evidence>
<comment type="similarity">
    <text evidence="2">Belongs to the MCM10 family.</text>
</comment>
<keyword evidence="12" id="KW-1185">Reference proteome</keyword>
<evidence type="ECO:0000256" key="4">
    <source>
        <dbReference type="ARBA" id="ARBA00022705"/>
    </source>
</evidence>
<evidence type="ECO:0000256" key="3">
    <source>
        <dbReference type="ARBA" id="ARBA00017770"/>
    </source>
</evidence>
<feature type="compositionally biased region" description="Gly residues" evidence="9">
    <location>
        <begin position="599"/>
        <end position="608"/>
    </location>
</feature>
<dbReference type="PANTHER" id="PTHR13454">
    <property type="entry name" value="PROTEIN MCM10 HOMOLOG"/>
    <property type="match status" value="1"/>
</dbReference>
<feature type="region of interest" description="Disordered" evidence="9">
    <location>
        <begin position="471"/>
        <end position="754"/>
    </location>
</feature>
<feature type="domain" description="Replication factor Mcm10 C-terminal" evidence="10">
    <location>
        <begin position="412"/>
        <end position="1025"/>
    </location>
</feature>
<keyword evidence="4" id="KW-0235">DNA replication</keyword>
<feature type="compositionally biased region" description="Low complexity" evidence="9">
    <location>
        <begin position="491"/>
        <end position="516"/>
    </location>
</feature>
<feature type="compositionally biased region" description="Basic and acidic residues" evidence="9">
    <location>
        <begin position="642"/>
        <end position="658"/>
    </location>
</feature>
<dbReference type="GO" id="GO:0003688">
    <property type="term" value="F:DNA replication origin binding"/>
    <property type="evidence" value="ECO:0007669"/>
    <property type="project" value="TreeGrafter"/>
</dbReference>
<dbReference type="InterPro" id="IPR040184">
    <property type="entry name" value="Mcm10"/>
</dbReference>
<accession>A0A9W6BKI2</accession>
<dbReference type="Pfam" id="PF09329">
    <property type="entry name" value="zf-primase"/>
    <property type="match status" value="1"/>
</dbReference>
<dbReference type="InterPro" id="IPR015408">
    <property type="entry name" value="Znf_Mcm10/DnaG"/>
</dbReference>
<comment type="subcellular location">
    <subcellularLocation>
        <location evidence="1">Nucleus</location>
    </subcellularLocation>
</comment>
<evidence type="ECO:0000256" key="1">
    <source>
        <dbReference type="ARBA" id="ARBA00004123"/>
    </source>
</evidence>
<dbReference type="PANTHER" id="PTHR13454:SF11">
    <property type="entry name" value="PROTEIN MCM10 HOMOLOG"/>
    <property type="match status" value="1"/>
</dbReference>
<dbReference type="GO" id="GO:0006270">
    <property type="term" value="P:DNA replication initiation"/>
    <property type="evidence" value="ECO:0007669"/>
    <property type="project" value="InterPro"/>
</dbReference>
<feature type="compositionally biased region" description="Gly residues" evidence="9">
    <location>
        <begin position="684"/>
        <end position="693"/>
    </location>
</feature>
<gene>
    <name evidence="11" type="primary">PLEST008723</name>
    <name evidence="11" type="ORF">PLESTB_000725300</name>
</gene>
<dbReference type="Proteomes" id="UP001165080">
    <property type="component" value="Unassembled WGS sequence"/>
</dbReference>
<sequence length="1045" mass="105266">MDDEDLDLLLALADEVEEEPPAPQLRKQASLPAAVDVRGIAQQRQPSQPPAFPAAASRGTAPQPTTTTAPAATASAGLAAVLDAAARSNAAGLRRSTALPSGPSQSSMGAPAAAAARPHQQPQPSSSRQVFDGYTDRISGFRVSKPVIGSLVLKERLTDDCVYIGLKDISPSRELTGRWATMAVLVSKVQATGRGGDAYSRWTLSDLAGKQVTLFLWRTAASDHYKEAEGSLLLLWSPQVRRDEGGGGGGAGFSLHIDKPEMLQRPGMSADFGMCRGTRKDGQRCTMPVNKNSCEYCPYHAQAALRALSSNRSDMAGANLLQRQLLPQARAAQKHLSATTGKPLGGINSLIARPPPPKLLPVGGGGAGLARSAGSGGGMAAAMAAGTGAYGVSVDADGGGEGGGAVGGKRSYGAQLLANLQERQTSLEAAEGGPAAKRQRSSADPWDDKPQTTISATKARAIAAARAAGQLGRTASDGSGAAGGSGGTAAAGGRAASAGSAAPGAAAPGAARRPPSLSTPRISLPPPLPAHIASLLKTPAAEGGARRRGESEAGRPSATAAAETSANQRQQRRTPEPAAVGRRVSASGEGAAAAQRSAGDGGGGGGAGEEAMLEVEEEEELLVVELEDGFDDGGDAAVAAAARDKPGSGTERGREPGRAKSGSGSGEEEIEKRDDASAQEAAAAGGGSGSGGGQRDDVDGGDGGCGLDELLEMFPELQDDELSAEEAPAAPQASTAARRPAGSCGGGGGTGAQAAAATGLLPRVAGLAAPPAARAAEARKQQAATAKARNEKLKSLGLKGPAAAPPPPAKPLGAANASSGAYGGGGRPQGAASGVAAAVALAAAKGLPMPRAAAARAAAAAAQPAAAAAAGPSSALAAAFGSLVQRLPETAVESRYSELSEEAAGDAVLAMLEGLEARDALVQQLDSITHLKVTAWHCADCNRLSEFFDKQCKAEGHNLSKTSTLKRFWTCDHCNARITTLGVRFPANRCSRCNNPSLEFTACTMYRGPRELKPAGMAAATGLASKENLFATIEQHPEIGRRTFR</sequence>
<keyword evidence="5" id="KW-0479">Metal-binding</keyword>